<proteinExistence type="predicted"/>
<dbReference type="Gene3D" id="3.40.630.30">
    <property type="match status" value="1"/>
</dbReference>
<reference evidence="1" key="1">
    <citation type="journal article" date="2020" name="mSystems">
        <title>Genome- and Community-Level Interaction Insights into Carbon Utilization and Element Cycling Functions of Hydrothermarchaeota in Hydrothermal Sediment.</title>
        <authorList>
            <person name="Zhou Z."/>
            <person name="Liu Y."/>
            <person name="Xu W."/>
            <person name="Pan J."/>
            <person name="Luo Z.H."/>
            <person name="Li M."/>
        </authorList>
    </citation>
    <scope>NUCLEOTIDE SEQUENCE [LARGE SCALE GENOMIC DNA]</scope>
    <source>
        <strain evidence="1">SpSt-1217</strain>
    </source>
</reference>
<dbReference type="Proteomes" id="UP000886047">
    <property type="component" value="Unassembled WGS sequence"/>
</dbReference>
<dbReference type="InterPro" id="IPR016181">
    <property type="entry name" value="Acyl_CoA_acyltransferase"/>
</dbReference>
<dbReference type="InterPro" id="IPR039968">
    <property type="entry name" value="BcerS-like"/>
</dbReference>
<dbReference type="AlphaFoldDB" id="A0A831LT61"/>
<dbReference type="EMBL" id="DSDK01000037">
    <property type="protein sequence ID" value="HDR50116.1"/>
    <property type="molecule type" value="Genomic_DNA"/>
</dbReference>
<dbReference type="PANTHER" id="PTHR41368:SF1">
    <property type="entry name" value="PROTEIN YGHO"/>
    <property type="match status" value="1"/>
</dbReference>
<dbReference type="SUPFAM" id="SSF55729">
    <property type="entry name" value="Acyl-CoA N-acyltransferases (Nat)"/>
    <property type="match status" value="1"/>
</dbReference>
<dbReference type="PANTHER" id="PTHR41368">
    <property type="entry name" value="PROTEIN YGHO"/>
    <property type="match status" value="1"/>
</dbReference>
<comment type="caution">
    <text evidence="1">The sequence shown here is derived from an EMBL/GenBank/DDBJ whole genome shotgun (WGS) entry which is preliminary data.</text>
</comment>
<accession>A0A831LT61</accession>
<organism evidence="1">
    <name type="scientific">Mariniphaga anaerophila</name>
    <dbReference type="NCBI Taxonomy" id="1484053"/>
    <lineage>
        <taxon>Bacteria</taxon>
        <taxon>Pseudomonadati</taxon>
        <taxon>Bacteroidota</taxon>
        <taxon>Bacteroidia</taxon>
        <taxon>Marinilabiliales</taxon>
        <taxon>Prolixibacteraceae</taxon>
        <taxon>Mariniphaga</taxon>
    </lineage>
</organism>
<protein>
    <submittedName>
        <fullName evidence="1">GNAT family N-acetyltransferase</fullName>
    </submittedName>
</protein>
<name>A0A831LT61_9BACT</name>
<evidence type="ECO:0000313" key="1">
    <source>
        <dbReference type="EMBL" id="HDR50116.1"/>
    </source>
</evidence>
<gene>
    <name evidence="1" type="ORF">ENN90_00645</name>
</gene>
<sequence length="387" mass="46293">MEIYEVAGKKRIDDFHQVPDLIYRNDPNYTPMLRQMVENTFDPQKNVRYKNGDARRWVLKKNGKNIGRIAAFFDSGYSESYDQPTGCFGFFECIDNQEAASLLFDTARDWLKTNGMEAMDGPVNFGENFFYWGLLSDGFQPQTFGMQYHKPYYRYLFENYGLKTFYEQYSYSMDITHPDLPDRFWKIAAWVAKKPGYSYRHFTFREQDKFIRDFIEIHRQAWSKHSNYKPAGFDELKDLIQEAKFILDEEFIWFVYYNNEPIAFFMMVPDLNQILRKIKSGKLSLWNILKLIYYKRTKTISRCRVIVLGVIPKFQRLGIESGIFYQLKQVMLRKPWYNDMEMSWVGDFNPKMNALFKSFGAKQSLTHLTMRYHFNPEKEFKRAAIIN</sequence>